<accession>A0A0H4T219</accession>
<evidence type="ECO:0000256" key="1">
    <source>
        <dbReference type="ARBA" id="ARBA00022980"/>
    </source>
</evidence>
<name>A0A0H4T219_9BACT</name>
<dbReference type="EMBL" id="KT006974">
    <property type="protein sequence ID" value="AKQ01666.1"/>
    <property type="molecule type" value="Genomic_DNA"/>
</dbReference>
<reference evidence="3" key="1">
    <citation type="journal article" date="2015" name="ISME J.">
        <title>Aquifer environment selects for microbial species cohorts in sediment and groundwater.</title>
        <authorList>
            <person name="Hug L.A."/>
            <person name="Thomas B.C."/>
            <person name="Brown C.T."/>
            <person name="Frischkorn K.R."/>
            <person name="Williams K.H."/>
            <person name="Tringe S.G."/>
            <person name="Banfield J.F."/>
        </authorList>
    </citation>
    <scope>NUCLEOTIDE SEQUENCE</scope>
</reference>
<dbReference type="InterPro" id="IPR036853">
    <property type="entry name" value="Ribosomal_uL14_sf"/>
</dbReference>
<dbReference type="GO" id="GO:0005840">
    <property type="term" value="C:ribosome"/>
    <property type="evidence" value="ECO:0007669"/>
    <property type="project" value="UniProtKB-KW"/>
</dbReference>
<protein>
    <submittedName>
        <fullName evidence="3">Uncharacterized protein</fullName>
    </submittedName>
</protein>
<dbReference type="InterPro" id="IPR000218">
    <property type="entry name" value="Ribosomal_uL14"/>
</dbReference>
<sequence>MIQLRSIINVADNTGASRLAVIQVKRYWSEQEKKKEDRTVHISGLMIMLP</sequence>
<organism evidence="3">
    <name type="scientific">uncultured Microgenomates bacterium Rifle_16ft_4_minimus_22956</name>
    <dbReference type="NCBI Taxonomy" id="1665109"/>
    <lineage>
        <taxon>Bacteria</taxon>
        <taxon>Candidatus Microgenomatota</taxon>
        <taxon>environmental samples</taxon>
    </lineage>
</organism>
<evidence type="ECO:0000313" key="3">
    <source>
        <dbReference type="EMBL" id="AKQ01666.1"/>
    </source>
</evidence>
<dbReference type="AlphaFoldDB" id="A0A0H4T219"/>
<proteinExistence type="predicted"/>
<dbReference type="Pfam" id="PF00238">
    <property type="entry name" value="Ribosomal_L14"/>
    <property type="match status" value="1"/>
</dbReference>
<dbReference type="GO" id="GO:0006412">
    <property type="term" value="P:translation"/>
    <property type="evidence" value="ECO:0007669"/>
    <property type="project" value="InterPro"/>
</dbReference>
<keyword evidence="1" id="KW-0689">Ribosomal protein</keyword>
<keyword evidence="2" id="KW-0687">Ribonucleoprotein</keyword>
<evidence type="ECO:0000256" key="2">
    <source>
        <dbReference type="ARBA" id="ARBA00023274"/>
    </source>
</evidence>
<dbReference type="SUPFAM" id="SSF50193">
    <property type="entry name" value="Ribosomal protein L14"/>
    <property type="match status" value="1"/>
</dbReference>
<dbReference type="GO" id="GO:1990904">
    <property type="term" value="C:ribonucleoprotein complex"/>
    <property type="evidence" value="ECO:0007669"/>
    <property type="project" value="UniProtKB-KW"/>
</dbReference>
<dbReference type="GO" id="GO:0003735">
    <property type="term" value="F:structural constituent of ribosome"/>
    <property type="evidence" value="ECO:0007669"/>
    <property type="project" value="InterPro"/>
</dbReference>
<dbReference type="Gene3D" id="2.40.150.20">
    <property type="entry name" value="Ribosomal protein L14"/>
    <property type="match status" value="1"/>
</dbReference>